<proteinExistence type="inferred from homology"/>
<dbReference type="Gene3D" id="1.10.287.470">
    <property type="entry name" value="Helix hairpin bin"/>
    <property type="match status" value="1"/>
</dbReference>
<organism evidence="4 5">
    <name type="scientific">Legionella dresdenensis</name>
    <dbReference type="NCBI Taxonomy" id="450200"/>
    <lineage>
        <taxon>Bacteria</taxon>
        <taxon>Pseudomonadati</taxon>
        <taxon>Pseudomonadota</taxon>
        <taxon>Gammaproteobacteria</taxon>
        <taxon>Legionellales</taxon>
        <taxon>Legionellaceae</taxon>
        <taxon>Legionella</taxon>
    </lineage>
</organism>
<feature type="transmembrane region" description="Helical" evidence="2">
    <location>
        <begin position="20"/>
        <end position="37"/>
    </location>
</feature>
<comment type="caution">
    <text evidence="4">The sequence shown here is derived from an EMBL/GenBank/DDBJ whole genome shotgun (WGS) entry which is preliminary data.</text>
</comment>
<dbReference type="NCBIfam" id="TIGR01730">
    <property type="entry name" value="RND_mfp"/>
    <property type="match status" value="1"/>
</dbReference>
<evidence type="ECO:0000313" key="5">
    <source>
        <dbReference type="Proteomes" id="UP001595758"/>
    </source>
</evidence>
<evidence type="ECO:0000256" key="2">
    <source>
        <dbReference type="SAM" id="Phobius"/>
    </source>
</evidence>
<dbReference type="Gene3D" id="2.40.420.20">
    <property type="match status" value="1"/>
</dbReference>
<feature type="domain" description="YknX-like C-terminal permuted SH3-like" evidence="3">
    <location>
        <begin position="279"/>
        <end position="346"/>
    </location>
</feature>
<dbReference type="Gene3D" id="2.40.30.170">
    <property type="match status" value="1"/>
</dbReference>
<dbReference type="Proteomes" id="UP001595758">
    <property type="component" value="Unassembled WGS sequence"/>
</dbReference>
<dbReference type="InterPro" id="IPR058637">
    <property type="entry name" value="YknX-like_C"/>
</dbReference>
<keyword evidence="2" id="KW-0812">Transmembrane</keyword>
<evidence type="ECO:0000259" key="3">
    <source>
        <dbReference type="Pfam" id="PF25989"/>
    </source>
</evidence>
<keyword evidence="2" id="KW-0472">Membrane</keyword>
<dbReference type="PANTHER" id="PTHR30469:SF33">
    <property type="entry name" value="SLR1207 PROTEIN"/>
    <property type="match status" value="1"/>
</dbReference>
<dbReference type="InterPro" id="IPR006143">
    <property type="entry name" value="RND_pump_MFP"/>
</dbReference>
<gene>
    <name evidence="4" type="ORF">ACFORL_06310</name>
</gene>
<dbReference type="EMBL" id="JBHSAB010000010">
    <property type="protein sequence ID" value="MFC3908689.1"/>
    <property type="molecule type" value="Genomic_DNA"/>
</dbReference>
<dbReference type="SUPFAM" id="SSF111369">
    <property type="entry name" value="HlyD-like secretion proteins"/>
    <property type="match status" value="1"/>
</dbReference>
<reference evidence="5" key="1">
    <citation type="journal article" date="2019" name="Int. J. Syst. Evol. Microbiol.">
        <title>The Global Catalogue of Microorganisms (GCM) 10K type strain sequencing project: providing services to taxonomists for standard genome sequencing and annotation.</title>
        <authorList>
            <consortium name="The Broad Institute Genomics Platform"/>
            <consortium name="The Broad Institute Genome Sequencing Center for Infectious Disease"/>
            <person name="Wu L."/>
            <person name="Ma J."/>
        </authorList>
    </citation>
    <scope>NUCLEOTIDE SEQUENCE [LARGE SCALE GENOMIC DNA]</scope>
    <source>
        <strain evidence="5">CCUG 59858</strain>
    </source>
</reference>
<dbReference type="Pfam" id="PF25989">
    <property type="entry name" value="YknX_C"/>
    <property type="match status" value="1"/>
</dbReference>
<comment type="similarity">
    <text evidence="1">Belongs to the membrane fusion protein (MFP) (TC 8.A.1) family.</text>
</comment>
<keyword evidence="5" id="KW-1185">Reference proteome</keyword>
<keyword evidence="2" id="KW-1133">Transmembrane helix</keyword>
<dbReference type="RefSeq" id="WP_382342200.1">
    <property type="nucleotide sequence ID" value="NZ_JBHSAB010000010.1"/>
</dbReference>
<dbReference type="Gene3D" id="2.40.50.100">
    <property type="match status" value="1"/>
</dbReference>
<evidence type="ECO:0000256" key="1">
    <source>
        <dbReference type="ARBA" id="ARBA00009477"/>
    </source>
</evidence>
<sequence length="354" mass="39507">MNCKQRPNTAFIQKNLKKIIFFLLVINLAIAVWYYFLGSAKPQAINDFKLVEATTLVNTDIEETIRLTGTLRPQHFATLIAKGTGRFDALAKPGQQVHKGELIAKIDNPALEKSLQYSESIENIARTQFERLQSILKSGYVSSKETEEKKQAWIEAQKEIERIKQELDNLRFYAPFDGVVGAYKKREGMQVNVGDQIVSIYDPGSLLVEFDVPCTNLPPLQQGQSVHILNKTYAVDNLQNMIDDDTHMCPADVQVSCTDCLVGSTVDVDLVIQKKQKTLVVPIEAVFLRAGKSYVYRIEEGKALLAEVKTGIKNKSLLEIASGLESGQSVIIKGQERLYPGVAVKVYQPGTQDK</sequence>
<name>A0ABV8CEC4_9GAMM</name>
<dbReference type="PANTHER" id="PTHR30469">
    <property type="entry name" value="MULTIDRUG RESISTANCE PROTEIN MDTA"/>
    <property type="match status" value="1"/>
</dbReference>
<accession>A0ABV8CEC4</accession>
<protein>
    <submittedName>
        <fullName evidence="4">Efflux RND transporter periplasmic adaptor subunit</fullName>
    </submittedName>
</protein>
<evidence type="ECO:0000313" key="4">
    <source>
        <dbReference type="EMBL" id="MFC3908689.1"/>
    </source>
</evidence>